<dbReference type="AlphaFoldDB" id="A0A7L4ZS83"/>
<evidence type="ECO:0000256" key="1">
    <source>
        <dbReference type="SAM" id="MobiDB-lite"/>
    </source>
</evidence>
<evidence type="ECO:0000313" key="3">
    <source>
        <dbReference type="Proteomes" id="UP000464657"/>
    </source>
</evidence>
<evidence type="ECO:0000313" key="2">
    <source>
        <dbReference type="EMBL" id="QHI39341.1"/>
    </source>
</evidence>
<proteinExistence type="predicted"/>
<feature type="region of interest" description="Disordered" evidence="1">
    <location>
        <begin position="1"/>
        <end position="24"/>
    </location>
</feature>
<keyword evidence="3" id="KW-1185">Reference proteome</keyword>
<organism evidence="2 3">
    <name type="scientific">Kordia antarctica</name>
    <dbReference type="NCBI Taxonomy" id="1218801"/>
    <lineage>
        <taxon>Bacteria</taxon>
        <taxon>Pseudomonadati</taxon>
        <taxon>Bacteroidota</taxon>
        <taxon>Flavobacteriia</taxon>
        <taxon>Flavobacteriales</taxon>
        <taxon>Flavobacteriaceae</taxon>
        <taxon>Kordia</taxon>
    </lineage>
</organism>
<name>A0A7L4ZS83_9FLAO</name>
<dbReference type="EMBL" id="CP019288">
    <property type="protein sequence ID" value="QHI39341.1"/>
    <property type="molecule type" value="Genomic_DNA"/>
</dbReference>
<sequence length="219" mass="25773">MKVENEEQINKLTNQQINKKPKYQNTKKHMKTISIFLASSNELKSDREKFEIQISRKSNLWIGENVRLELEIWEDFTAKMSKTRSQDEYNKIIKDGDVFVLLAHTKVGKYTEEEFITAFGAFQETKKPFIFTYFKNSEVEKEASLEAFQNKLKDLGHFYCFYTNFDNLWIQFNKELDRLLLADFKVNDISESASFNVDNKGATIKTQFNNGTFNNTTFN</sequence>
<reference evidence="2 3" key="1">
    <citation type="journal article" date="2013" name="Int. J. Syst. Evol. Microbiol.">
        <title>Kordia antarctica sp. nov., isolated from Antarctic seawater.</title>
        <authorList>
            <person name="Baek K."/>
            <person name="Choi A."/>
            <person name="Kang I."/>
            <person name="Lee K."/>
            <person name="Cho J.C."/>
        </authorList>
    </citation>
    <scope>NUCLEOTIDE SEQUENCE [LARGE SCALE GENOMIC DNA]</scope>
    <source>
        <strain evidence="2 3">IMCC3317</strain>
    </source>
</reference>
<dbReference type="KEGG" id="kan:IMCC3317_47510"/>
<dbReference type="Proteomes" id="UP000464657">
    <property type="component" value="Chromosome"/>
</dbReference>
<accession>A0A7L4ZS83</accession>
<gene>
    <name evidence="2" type="ORF">IMCC3317_47510</name>
</gene>
<protein>
    <submittedName>
        <fullName evidence="2">Uncharacterized protein</fullName>
    </submittedName>
</protein>